<dbReference type="Gene3D" id="3.40.50.1000">
    <property type="entry name" value="HAD superfamily/HAD-like"/>
    <property type="match status" value="1"/>
</dbReference>
<accession>A0A2W5KDA1</accession>
<organism evidence="4 5">
    <name type="scientific">Ancylobacter novellus</name>
    <name type="common">Thiobacillus novellus</name>
    <dbReference type="NCBI Taxonomy" id="921"/>
    <lineage>
        <taxon>Bacteria</taxon>
        <taxon>Pseudomonadati</taxon>
        <taxon>Pseudomonadota</taxon>
        <taxon>Alphaproteobacteria</taxon>
        <taxon>Hyphomicrobiales</taxon>
        <taxon>Xanthobacteraceae</taxon>
        <taxon>Ancylobacter</taxon>
    </lineage>
</organism>
<dbReference type="InterPro" id="IPR006439">
    <property type="entry name" value="HAD-SF_hydro_IA"/>
</dbReference>
<evidence type="ECO:0000256" key="1">
    <source>
        <dbReference type="ARBA" id="ARBA00006171"/>
    </source>
</evidence>
<dbReference type="FunFam" id="3.40.50.1000:FF:000036">
    <property type="entry name" value="HAD family hydrolase"/>
    <property type="match status" value="1"/>
</dbReference>
<dbReference type="SFLD" id="SFLDF00035">
    <property type="entry name" value="phosphoglycolate_phosphatase"/>
    <property type="match status" value="1"/>
</dbReference>
<dbReference type="Pfam" id="PF00702">
    <property type="entry name" value="Hydrolase"/>
    <property type="match status" value="1"/>
</dbReference>
<dbReference type="AlphaFoldDB" id="A0A2W5KDA1"/>
<reference evidence="4 5" key="1">
    <citation type="submission" date="2017-08" db="EMBL/GenBank/DDBJ databases">
        <title>Infants hospitalized years apart are colonized by the same room-sourced microbial strains.</title>
        <authorList>
            <person name="Brooks B."/>
            <person name="Olm M.R."/>
            <person name="Firek B.A."/>
            <person name="Baker R."/>
            <person name="Thomas B.C."/>
            <person name="Morowitz M.J."/>
            <person name="Banfield J.F."/>
        </authorList>
    </citation>
    <scope>NUCLEOTIDE SEQUENCE [LARGE SCALE GENOMIC DNA]</scope>
    <source>
        <strain evidence="4">S2_005_003_R2_43</strain>
    </source>
</reference>
<dbReference type="CDD" id="cd07528">
    <property type="entry name" value="HAD_CbbY-like"/>
    <property type="match status" value="1"/>
</dbReference>
<dbReference type="Gene3D" id="1.10.150.240">
    <property type="entry name" value="Putative phosphatase, domain 2"/>
    <property type="match status" value="1"/>
</dbReference>
<evidence type="ECO:0000313" key="5">
    <source>
        <dbReference type="Proteomes" id="UP000249577"/>
    </source>
</evidence>
<comment type="similarity">
    <text evidence="1">Belongs to the HAD-like hydrolase superfamily. CbbY/CbbZ/Gph/YieH family.</text>
</comment>
<name>A0A2W5KDA1_ANCNO</name>
<dbReference type="NCBIfam" id="TIGR01509">
    <property type="entry name" value="HAD-SF-IA-v3"/>
    <property type="match status" value="1"/>
</dbReference>
<dbReference type="InterPro" id="IPR044999">
    <property type="entry name" value="CbbY-like"/>
</dbReference>
<proteinExistence type="inferred from homology"/>
<dbReference type="GO" id="GO:0016787">
    <property type="term" value="F:hydrolase activity"/>
    <property type="evidence" value="ECO:0007669"/>
    <property type="project" value="UniProtKB-KW"/>
</dbReference>
<comment type="caution">
    <text evidence="4">The sequence shown here is derived from an EMBL/GenBank/DDBJ whole genome shotgun (WGS) entry which is preliminary data.</text>
</comment>
<dbReference type="GO" id="GO:0000287">
    <property type="term" value="F:magnesium ion binding"/>
    <property type="evidence" value="ECO:0007669"/>
    <property type="project" value="UniProtKB-ARBA"/>
</dbReference>
<keyword evidence="2" id="KW-0479">Metal-binding</keyword>
<sequence>MALEALIFDVDGTLAETEETHRRALNETFAAFDLPWEWDQATYRRLLHVMGGKERLLHYVEFDGPAEAERAFDRLDEIHAAKNARYGELASAGSVTLRPGVERLVREARAAGLKVAIATTTSRRNVEALLASTFGPQGPSLFDAIAAGDEAPAKKPAPDIYEIALKKLGNDPNVCIAFEDTAHGLRSARAAGLKCVVTPSFYSEDQNFSGAAAIFGHLGEPGLPARHLGGAGAGETMVTIPFLRTLVG</sequence>
<dbReference type="SFLD" id="SFLDS00003">
    <property type="entry name" value="Haloacid_Dehalogenase"/>
    <property type="match status" value="1"/>
</dbReference>
<evidence type="ECO:0000256" key="3">
    <source>
        <dbReference type="ARBA" id="ARBA00022801"/>
    </source>
</evidence>
<dbReference type="InterPro" id="IPR036412">
    <property type="entry name" value="HAD-like_sf"/>
</dbReference>
<dbReference type="InterPro" id="IPR023198">
    <property type="entry name" value="PGP-like_dom2"/>
</dbReference>
<dbReference type="SFLD" id="SFLDG01135">
    <property type="entry name" value="C1.5.6:_HAD__Beta-PGM__Phospha"/>
    <property type="match status" value="1"/>
</dbReference>
<dbReference type="PANTHER" id="PTHR42896">
    <property type="entry name" value="XYLULOSE-1,5-BISPHOSPHATE (XUBP) PHOSPHATASE"/>
    <property type="match status" value="1"/>
</dbReference>
<dbReference type="InterPro" id="IPR023214">
    <property type="entry name" value="HAD_sf"/>
</dbReference>
<dbReference type="EMBL" id="QFPN01000005">
    <property type="protein sequence ID" value="PZQ15056.1"/>
    <property type="molecule type" value="Genomic_DNA"/>
</dbReference>
<dbReference type="SFLD" id="SFLDG01129">
    <property type="entry name" value="C1.5:_HAD__Beta-PGM__Phosphata"/>
    <property type="match status" value="1"/>
</dbReference>
<evidence type="ECO:0000256" key="2">
    <source>
        <dbReference type="ARBA" id="ARBA00022723"/>
    </source>
</evidence>
<keyword evidence="3" id="KW-0378">Hydrolase</keyword>
<protein>
    <submittedName>
        <fullName evidence="4">Haloacid dehalogenase</fullName>
    </submittedName>
</protein>
<dbReference type="Proteomes" id="UP000249577">
    <property type="component" value="Unassembled WGS sequence"/>
</dbReference>
<dbReference type="PANTHER" id="PTHR42896:SF2">
    <property type="entry name" value="CBBY-LIKE PROTEIN"/>
    <property type="match status" value="1"/>
</dbReference>
<dbReference type="SUPFAM" id="SSF56784">
    <property type="entry name" value="HAD-like"/>
    <property type="match status" value="1"/>
</dbReference>
<evidence type="ECO:0000313" key="4">
    <source>
        <dbReference type="EMBL" id="PZQ15056.1"/>
    </source>
</evidence>
<gene>
    <name evidence="4" type="ORF">DI565_11555</name>
</gene>